<accession>K2K8X8</accession>
<protein>
    <submittedName>
        <fullName evidence="2">Uncharacterized protein</fullName>
    </submittedName>
</protein>
<dbReference type="PATRIC" id="fig|740709.3.peg.2597"/>
<dbReference type="EMBL" id="AMRG01000023">
    <property type="protein sequence ID" value="EKE79464.1"/>
    <property type="molecule type" value="Genomic_DNA"/>
</dbReference>
<name>K2K8X8_9GAMM</name>
<dbReference type="eggNOG" id="ENOG5033K8P">
    <property type="taxonomic scope" value="Bacteria"/>
</dbReference>
<evidence type="ECO:0000256" key="1">
    <source>
        <dbReference type="SAM" id="MobiDB-lite"/>
    </source>
</evidence>
<organism evidence="2 3">
    <name type="scientific">Idiomarina xiamenensis 10-D-4</name>
    <dbReference type="NCBI Taxonomy" id="740709"/>
    <lineage>
        <taxon>Bacteria</taxon>
        <taxon>Pseudomonadati</taxon>
        <taxon>Pseudomonadota</taxon>
        <taxon>Gammaproteobacteria</taxon>
        <taxon>Alteromonadales</taxon>
        <taxon>Idiomarinaceae</taxon>
        <taxon>Idiomarina</taxon>
    </lineage>
</organism>
<dbReference type="RefSeq" id="WP_008490006.1">
    <property type="nucleotide sequence ID" value="NZ_AMRG01000023.1"/>
</dbReference>
<dbReference type="STRING" id="740709.A10D4_12889"/>
<sequence length="172" mass="19720">MAKPRRKPDQVIKDQAIVAEMYLKGRTMADIADELGASINMVNYDLREVRKRWRNSAVRDFDAHRAEQLARLDLIEAAAWREWERSCEDYYKHTVGETAQGEIDKEETGGQTGDPRYMNVILSTVERRCKLLGLDAPTKVAPTNPEGDKPYQAMSEPELDQRIAELLQKLDK</sequence>
<proteinExistence type="predicted"/>
<evidence type="ECO:0000313" key="2">
    <source>
        <dbReference type="EMBL" id="EKE79464.1"/>
    </source>
</evidence>
<keyword evidence="3" id="KW-1185">Reference proteome</keyword>
<dbReference type="AlphaFoldDB" id="K2K8X8"/>
<comment type="caution">
    <text evidence="2">The sequence shown here is derived from an EMBL/GenBank/DDBJ whole genome shotgun (WGS) entry which is preliminary data.</text>
</comment>
<dbReference type="Proteomes" id="UP000014115">
    <property type="component" value="Unassembled WGS sequence"/>
</dbReference>
<feature type="region of interest" description="Disordered" evidence="1">
    <location>
        <begin position="136"/>
        <end position="158"/>
    </location>
</feature>
<reference evidence="2 3" key="1">
    <citation type="journal article" date="2012" name="J. Bacteriol.">
        <title>Genome Sequence of Idiomarina xiamenensis Type Strain 10-D-4.</title>
        <authorList>
            <person name="Lai Q."/>
            <person name="Wang L."/>
            <person name="Wang W."/>
            <person name="Shao Z."/>
        </authorList>
    </citation>
    <scope>NUCLEOTIDE SEQUENCE [LARGE SCALE GENOMIC DNA]</scope>
    <source>
        <strain evidence="2 3">10-D-4</strain>
    </source>
</reference>
<dbReference type="OrthoDB" id="4209914at2"/>
<evidence type="ECO:0000313" key="3">
    <source>
        <dbReference type="Proteomes" id="UP000014115"/>
    </source>
</evidence>
<gene>
    <name evidence="2" type="ORF">A10D4_12889</name>
</gene>